<evidence type="ECO:0000256" key="1">
    <source>
        <dbReference type="SAM" id="MobiDB-lite"/>
    </source>
</evidence>
<sequence>MDDPSLSTDIGTPAQSDRWDHIHHPDKRK</sequence>
<dbReference type="AlphaFoldDB" id="Q4SDU5"/>
<dbReference type="EMBL" id="CAAE01014630">
    <property type="protein sequence ID" value="CAG01187.1"/>
    <property type="molecule type" value="Genomic_DNA"/>
</dbReference>
<comment type="caution">
    <text evidence="2">The sequence shown here is derived from an EMBL/GenBank/DDBJ whole genome shotgun (WGS) entry which is preliminary data.</text>
</comment>
<gene>
    <name evidence="2" type="ORF">GSTENG00019862001</name>
</gene>
<feature type="region of interest" description="Disordered" evidence="1">
    <location>
        <begin position="1"/>
        <end position="29"/>
    </location>
</feature>
<name>Q4SDU5_TETNG</name>
<dbReference type="KEGG" id="tng:GSTEN00019862G001"/>
<reference evidence="2" key="2">
    <citation type="submission" date="2004-02" db="EMBL/GenBank/DDBJ databases">
        <authorList>
            <consortium name="Genoscope"/>
            <consortium name="Whitehead Institute Centre for Genome Research"/>
        </authorList>
    </citation>
    <scope>NUCLEOTIDE SEQUENCE</scope>
</reference>
<feature type="compositionally biased region" description="Polar residues" evidence="1">
    <location>
        <begin position="1"/>
        <end position="15"/>
    </location>
</feature>
<organism evidence="2">
    <name type="scientific">Tetraodon nigroviridis</name>
    <name type="common">Spotted green pufferfish</name>
    <name type="synonym">Chelonodon nigroviridis</name>
    <dbReference type="NCBI Taxonomy" id="99883"/>
    <lineage>
        <taxon>Eukaryota</taxon>
        <taxon>Metazoa</taxon>
        <taxon>Chordata</taxon>
        <taxon>Craniata</taxon>
        <taxon>Vertebrata</taxon>
        <taxon>Euteleostomi</taxon>
        <taxon>Actinopterygii</taxon>
        <taxon>Neopterygii</taxon>
        <taxon>Teleostei</taxon>
        <taxon>Neoteleostei</taxon>
        <taxon>Acanthomorphata</taxon>
        <taxon>Eupercaria</taxon>
        <taxon>Tetraodontiformes</taxon>
        <taxon>Tetradontoidea</taxon>
        <taxon>Tetraodontidae</taxon>
        <taxon>Tetraodon</taxon>
    </lineage>
</organism>
<accession>Q4SDU5</accession>
<reference evidence="2" key="1">
    <citation type="journal article" date="2004" name="Nature">
        <title>Genome duplication in the teleost fish Tetraodon nigroviridis reveals the early vertebrate proto-karyotype.</title>
        <authorList>
            <person name="Jaillon O."/>
            <person name="Aury J.-M."/>
            <person name="Brunet F."/>
            <person name="Petit J.-L."/>
            <person name="Stange-Thomann N."/>
            <person name="Mauceli E."/>
            <person name="Bouneau L."/>
            <person name="Fischer C."/>
            <person name="Ozouf-Costaz C."/>
            <person name="Bernot A."/>
            <person name="Nicaud S."/>
            <person name="Jaffe D."/>
            <person name="Fisher S."/>
            <person name="Lutfalla G."/>
            <person name="Dossat C."/>
            <person name="Segurens B."/>
            <person name="Dasilva C."/>
            <person name="Salanoubat M."/>
            <person name="Levy M."/>
            <person name="Boudet N."/>
            <person name="Castellano S."/>
            <person name="Anthouard V."/>
            <person name="Jubin C."/>
            <person name="Castelli V."/>
            <person name="Katinka M."/>
            <person name="Vacherie B."/>
            <person name="Biemont C."/>
            <person name="Skalli Z."/>
            <person name="Cattolico L."/>
            <person name="Poulain J."/>
            <person name="De Berardinis V."/>
            <person name="Cruaud C."/>
            <person name="Duprat S."/>
            <person name="Brottier P."/>
            <person name="Coutanceau J.-P."/>
            <person name="Gouzy J."/>
            <person name="Parra G."/>
            <person name="Lardier G."/>
            <person name="Chapple C."/>
            <person name="McKernan K.J."/>
            <person name="McEwan P."/>
            <person name="Bosak S."/>
            <person name="Kellis M."/>
            <person name="Volff J.-N."/>
            <person name="Guigo R."/>
            <person name="Zody M.C."/>
            <person name="Mesirov J."/>
            <person name="Lindblad-Toh K."/>
            <person name="Birren B."/>
            <person name="Nusbaum C."/>
            <person name="Kahn D."/>
            <person name="Robinson-Rechavi M."/>
            <person name="Laudet V."/>
            <person name="Schachter V."/>
            <person name="Quetier F."/>
            <person name="Saurin W."/>
            <person name="Scarpelli C."/>
            <person name="Wincker P."/>
            <person name="Lander E.S."/>
            <person name="Weissenbach J."/>
            <person name="Roest Crollius H."/>
        </authorList>
    </citation>
    <scope>NUCLEOTIDE SEQUENCE [LARGE SCALE GENOMIC DNA]</scope>
</reference>
<proteinExistence type="predicted"/>
<evidence type="ECO:0000313" key="2">
    <source>
        <dbReference type="EMBL" id="CAG01187.1"/>
    </source>
</evidence>
<protein>
    <submittedName>
        <fullName evidence="2">(spotted green pufferfish) hypothetical protein</fullName>
    </submittedName>
</protein>